<feature type="region of interest" description="Disordered" evidence="1">
    <location>
        <begin position="19"/>
        <end position="41"/>
    </location>
</feature>
<dbReference type="Proteomes" id="UP001153555">
    <property type="component" value="Unassembled WGS sequence"/>
</dbReference>
<evidence type="ECO:0000313" key="3">
    <source>
        <dbReference type="Proteomes" id="UP001153555"/>
    </source>
</evidence>
<proteinExistence type="predicted"/>
<dbReference type="OrthoDB" id="1831491at2759"/>
<feature type="non-terminal residue" evidence="2">
    <location>
        <position position="1"/>
    </location>
</feature>
<evidence type="ECO:0000256" key="1">
    <source>
        <dbReference type="SAM" id="MobiDB-lite"/>
    </source>
</evidence>
<sequence length="84" mass="9483">LSCLFCANLVRLIQCRSMNSSNNNCNRQASPTPSSPRRHHQAPLAMDFTQLIVQFQRMNAPTFAGTESPTAVLEWMKELDKIFA</sequence>
<organism evidence="2 3">
    <name type="scientific">Striga hermonthica</name>
    <name type="common">Purple witchweed</name>
    <name type="synonym">Buchnera hermonthica</name>
    <dbReference type="NCBI Taxonomy" id="68872"/>
    <lineage>
        <taxon>Eukaryota</taxon>
        <taxon>Viridiplantae</taxon>
        <taxon>Streptophyta</taxon>
        <taxon>Embryophyta</taxon>
        <taxon>Tracheophyta</taxon>
        <taxon>Spermatophyta</taxon>
        <taxon>Magnoliopsida</taxon>
        <taxon>eudicotyledons</taxon>
        <taxon>Gunneridae</taxon>
        <taxon>Pentapetalae</taxon>
        <taxon>asterids</taxon>
        <taxon>lamiids</taxon>
        <taxon>Lamiales</taxon>
        <taxon>Orobanchaceae</taxon>
        <taxon>Buchnereae</taxon>
        <taxon>Striga</taxon>
    </lineage>
</organism>
<keyword evidence="3" id="KW-1185">Reference proteome</keyword>
<comment type="caution">
    <text evidence="2">The sequence shown here is derived from an EMBL/GenBank/DDBJ whole genome shotgun (WGS) entry which is preliminary data.</text>
</comment>
<accession>A0A9N7MY57</accession>
<feature type="non-terminal residue" evidence="2">
    <location>
        <position position="84"/>
    </location>
</feature>
<name>A0A9N7MY57_STRHE</name>
<dbReference type="AlphaFoldDB" id="A0A9N7MY57"/>
<reference evidence="2" key="1">
    <citation type="submission" date="2019-12" db="EMBL/GenBank/DDBJ databases">
        <authorList>
            <person name="Scholes J."/>
        </authorList>
    </citation>
    <scope>NUCLEOTIDE SEQUENCE</scope>
</reference>
<dbReference type="EMBL" id="CACSLK010015785">
    <property type="protein sequence ID" value="CAA0817347.1"/>
    <property type="molecule type" value="Genomic_DNA"/>
</dbReference>
<protein>
    <submittedName>
        <fullName evidence="2">Uncharacterized protein</fullName>
    </submittedName>
</protein>
<evidence type="ECO:0000313" key="2">
    <source>
        <dbReference type="EMBL" id="CAA0817347.1"/>
    </source>
</evidence>
<gene>
    <name evidence="2" type="ORF">SHERM_16978</name>
</gene>